<feature type="compositionally biased region" description="Acidic residues" evidence="1">
    <location>
        <begin position="187"/>
        <end position="203"/>
    </location>
</feature>
<comment type="caution">
    <text evidence="2">The sequence shown here is derived from an EMBL/GenBank/DDBJ whole genome shotgun (WGS) entry which is preliminary data.</text>
</comment>
<accession>A0ABT3QXP3</accession>
<feature type="region of interest" description="Disordered" evidence="1">
    <location>
        <begin position="38"/>
        <end position="249"/>
    </location>
</feature>
<dbReference type="EMBL" id="JAPEVI010000003">
    <property type="protein sequence ID" value="MCX2721714.1"/>
    <property type="molecule type" value="Genomic_DNA"/>
</dbReference>
<dbReference type="RefSeq" id="WP_265961423.1">
    <property type="nucleotide sequence ID" value="NZ_JAPEVI010000003.1"/>
</dbReference>
<feature type="compositionally biased region" description="Acidic residues" evidence="1">
    <location>
        <begin position="108"/>
        <end position="140"/>
    </location>
</feature>
<protein>
    <submittedName>
        <fullName evidence="2">DUF930 domain-containing protein</fullName>
    </submittedName>
</protein>
<reference evidence="2 3" key="1">
    <citation type="journal article" date="2016" name="Int. J. Syst. Evol. Microbiol.">
        <title>Labrenzia salina sp. nov., isolated from the rhizosphere of the halophyte Arthrocnemum macrostachyum.</title>
        <authorList>
            <person name="Camacho M."/>
            <person name="Redondo-Gomez S."/>
            <person name="Rodriguez-Llorente I."/>
            <person name="Rohde M."/>
            <person name="Sproer C."/>
            <person name="Schumann P."/>
            <person name="Klenk H.P."/>
            <person name="Montero-Calasanz M.D.C."/>
        </authorList>
    </citation>
    <scope>NUCLEOTIDE SEQUENCE [LARGE SCALE GENOMIC DNA]</scope>
    <source>
        <strain evidence="2 3">DSM 29163</strain>
    </source>
</reference>
<sequence length="369" mass="39524">MEEARYSERRFLAAGLAVSLLLHVLVAVVLVTNFQLSVPEPPVDPIEVELVPDTEPRTEETEIPEPEEVQPEEAEPEAPVPAPPPAEQAEAQEPPAPSEAPVMQPVEEFGEEDTGPQAPEEETVEEETAEEVPAAEEEVIAEAVPDTSDEPAPQEPDPARPDGQDVAVADEVSEPEENPELQSGAETEAEADTADEQVEEGPVDGEAPAQDFGTVGPIVTAVRPAPKPARPSAPPATEEAASPGGGGAAAGMLSARELFSENILSDPRAQTAMRGMPPGERLNLLCMTELRAQLTVTSPQPPELLPTFRPRNGNVLEPARAAFRSGGRWYDVAFRCETDRDVTRVQKFDFRIGQPIPPGEWAERGLSGF</sequence>
<evidence type="ECO:0000313" key="3">
    <source>
        <dbReference type="Proteomes" id="UP001300261"/>
    </source>
</evidence>
<proteinExistence type="predicted"/>
<dbReference type="InterPro" id="IPR009273">
    <property type="entry name" value="DUF930"/>
</dbReference>
<organism evidence="2 3">
    <name type="scientific">Roseibium salinum</name>
    <dbReference type="NCBI Taxonomy" id="1604349"/>
    <lineage>
        <taxon>Bacteria</taxon>
        <taxon>Pseudomonadati</taxon>
        <taxon>Pseudomonadota</taxon>
        <taxon>Alphaproteobacteria</taxon>
        <taxon>Hyphomicrobiales</taxon>
        <taxon>Stappiaceae</taxon>
        <taxon>Roseibium</taxon>
    </lineage>
</organism>
<evidence type="ECO:0000313" key="2">
    <source>
        <dbReference type="EMBL" id="MCX2721714.1"/>
    </source>
</evidence>
<feature type="compositionally biased region" description="Pro residues" evidence="1">
    <location>
        <begin position="225"/>
        <end position="234"/>
    </location>
</feature>
<feature type="compositionally biased region" description="Acidic residues" evidence="1">
    <location>
        <begin position="61"/>
        <end position="76"/>
    </location>
</feature>
<gene>
    <name evidence="2" type="ORF">ON753_04730</name>
</gene>
<dbReference type="Proteomes" id="UP001300261">
    <property type="component" value="Unassembled WGS sequence"/>
</dbReference>
<dbReference type="Pfam" id="PF06059">
    <property type="entry name" value="DUF930"/>
    <property type="match status" value="1"/>
</dbReference>
<evidence type="ECO:0000256" key="1">
    <source>
        <dbReference type="SAM" id="MobiDB-lite"/>
    </source>
</evidence>
<name>A0ABT3QXP3_9HYPH</name>
<keyword evidence="3" id="KW-1185">Reference proteome</keyword>